<accession>A0A6P4JE11</accession>
<evidence type="ECO:0000256" key="1">
    <source>
        <dbReference type="SAM" id="Coils"/>
    </source>
</evidence>
<sequence length="322" mass="37220">MPKQNWMQALEADQKNLEIIQNTFMNKIRKFAEQGRKLPGTYKFVVMVCNDNRELVKDSSVDSVAKNNEKLIIDKLAQRDETISELQRKLLLSEELTSKLVLELAESQKKDSSRQRLEAEALFAKTKFYQIYSYLQETDIKLKDATERVNKNTDKVIDIMELLNQVKANVDKELASLLEQHQANHDLLAARSKTIIKLQQSELKFKEQYGNLFQELSQKNTQMNLLNNELDAKNDQLDQVLKALKEKLDAVAKQQNTIRLLEEQALRTSLVRTKHEERMASMQVEIAQLKQCLSNHAHVMVANIQGMEAVRAQQYPLPQPEL</sequence>
<evidence type="ECO:0000313" key="3">
    <source>
        <dbReference type="RefSeq" id="XP_017033209.1"/>
    </source>
</evidence>
<keyword evidence="1" id="KW-0175">Coiled coil</keyword>
<reference evidence="3" key="2">
    <citation type="submission" date="2025-08" db="UniProtKB">
        <authorList>
            <consortium name="RefSeq"/>
        </authorList>
    </citation>
    <scope>IDENTIFICATION</scope>
    <source>
        <strain evidence="3">14028-0561.14</strain>
        <tissue evidence="3">Whole fly</tissue>
    </source>
</reference>
<organism evidence="2 3">
    <name type="scientific">Drosophila kikkawai</name>
    <name type="common">Fruit fly</name>
    <dbReference type="NCBI Taxonomy" id="30033"/>
    <lineage>
        <taxon>Eukaryota</taxon>
        <taxon>Metazoa</taxon>
        <taxon>Ecdysozoa</taxon>
        <taxon>Arthropoda</taxon>
        <taxon>Hexapoda</taxon>
        <taxon>Insecta</taxon>
        <taxon>Pterygota</taxon>
        <taxon>Neoptera</taxon>
        <taxon>Endopterygota</taxon>
        <taxon>Diptera</taxon>
        <taxon>Brachycera</taxon>
        <taxon>Muscomorpha</taxon>
        <taxon>Ephydroidea</taxon>
        <taxon>Drosophilidae</taxon>
        <taxon>Drosophila</taxon>
        <taxon>Sophophora</taxon>
    </lineage>
</organism>
<keyword evidence="2" id="KW-1185">Reference proteome</keyword>
<dbReference type="RefSeq" id="XP_017033209.1">
    <property type="nucleotide sequence ID" value="XM_017177720.3"/>
</dbReference>
<dbReference type="Proteomes" id="UP001652661">
    <property type="component" value="Chromosome 2R"/>
</dbReference>
<feature type="coiled-coil region" evidence="1">
    <location>
        <begin position="216"/>
        <end position="292"/>
    </location>
</feature>
<proteinExistence type="predicted"/>
<name>A0A6P4JE11_DROKI</name>
<protein>
    <submittedName>
        <fullName evidence="3">Uncharacterized protein salto isoform X2</fullName>
    </submittedName>
</protein>
<dbReference type="AlphaFoldDB" id="A0A6P4JE11"/>
<gene>
    <name evidence="3" type="primary">salto</name>
</gene>
<reference evidence="2" key="1">
    <citation type="submission" date="2025-05" db="UniProtKB">
        <authorList>
            <consortium name="RefSeq"/>
        </authorList>
    </citation>
    <scope>NUCLEOTIDE SEQUENCE [LARGE SCALE GENOMIC DNA]</scope>
    <source>
        <strain evidence="2">14028-0561.14</strain>
    </source>
</reference>
<evidence type="ECO:0000313" key="2">
    <source>
        <dbReference type="Proteomes" id="UP001652661"/>
    </source>
</evidence>
<dbReference type="OrthoDB" id="8197438at2759"/>